<reference evidence="3 4" key="1">
    <citation type="submission" date="2024-07" db="EMBL/GenBank/DDBJ databases">
        <title>Section-level genome sequencing and comparative genomics of Aspergillus sections Usti and Cavernicolus.</title>
        <authorList>
            <consortium name="Lawrence Berkeley National Laboratory"/>
            <person name="Nybo J.L."/>
            <person name="Vesth T.C."/>
            <person name="Theobald S."/>
            <person name="Frisvad J.C."/>
            <person name="Larsen T.O."/>
            <person name="Kjaerboelling I."/>
            <person name="Rothschild-Mancinelli K."/>
            <person name="Lyhne E.K."/>
            <person name="Kogle M.E."/>
            <person name="Barry K."/>
            <person name="Clum A."/>
            <person name="Na H."/>
            <person name="Ledsgaard L."/>
            <person name="Lin J."/>
            <person name="Lipzen A."/>
            <person name="Kuo A."/>
            <person name="Riley R."/>
            <person name="Mondo S."/>
            <person name="LaButti K."/>
            <person name="Haridas S."/>
            <person name="Pangalinan J."/>
            <person name="Salamov A.A."/>
            <person name="Simmons B.A."/>
            <person name="Magnuson J.K."/>
            <person name="Chen J."/>
            <person name="Drula E."/>
            <person name="Henrissat B."/>
            <person name="Wiebenga A."/>
            <person name="Lubbers R.J."/>
            <person name="Gomes A.C."/>
            <person name="Makela M.R."/>
            <person name="Stajich J."/>
            <person name="Grigoriev I.V."/>
            <person name="Mortensen U.H."/>
            <person name="De vries R.P."/>
            <person name="Baker S.E."/>
            <person name="Andersen M.R."/>
        </authorList>
    </citation>
    <scope>NUCLEOTIDE SEQUENCE [LARGE SCALE GENOMIC DNA]</scope>
    <source>
        <strain evidence="3 4">CBS 600.67</strain>
    </source>
</reference>
<comment type="caution">
    <text evidence="3">The sequence shown here is derived from an EMBL/GenBank/DDBJ whole genome shotgun (WGS) entry which is preliminary data.</text>
</comment>
<feature type="compositionally biased region" description="Polar residues" evidence="1">
    <location>
        <begin position="37"/>
        <end position="54"/>
    </location>
</feature>
<evidence type="ECO:0000259" key="2">
    <source>
        <dbReference type="Pfam" id="PF19026"/>
    </source>
</evidence>
<name>A0ABR4IJL2_9EURO</name>
<feature type="compositionally biased region" description="Low complexity" evidence="1">
    <location>
        <begin position="7"/>
        <end position="25"/>
    </location>
</feature>
<accession>A0ABR4IJL2</accession>
<dbReference type="CDD" id="cd14361">
    <property type="entry name" value="UBA_HYPK"/>
    <property type="match status" value="1"/>
</dbReference>
<keyword evidence="4" id="KW-1185">Reference proteome</keyword>
<dbReference type="InterPro" id="IPR044034">
    <property type="entry name" value="NAC-like_UBA"/>
</dbReference>
<dbReference type="PANTHER" id="PTHR31184:SF2">
    <property type="entry name" value="HUNTINGTIN-INTERACTING PROTEIN K"/>
    <property type="match status" value="1"/>
</dbReference>
<feature type="compositionally biased region" description="Basic and acidic residues" evidence="1">
    <location>
        <begin position="90"/>
        <end position="100"/>
    </location>
</feature>
<dbReference type="EMBL" id="JBFXLS010000025">
    <property type="protein sequence ID" value="KAL2827414.1"/>
    <property type="molecule type" value="Genomic_DNA"/>
</dbReference>
<feature type="compositionally biased region" description="Low complexity" evidence="1">
    <location>
        <begin position="76"/>
        <end position="88"/>
    </location>
</feature>
<dbReference type="PANTHER" id="PTHR31184">
    <property type="entry name" value="HUNTINGTIN-INTERACTING PROTEIN K FAMILY MEMBER"/>
    <property type="match status" value="1"/>
</dbReference>
<proteinExistence type="predicted"/>
<evidence type="ECO:0000313" key="4">
    <source>
        <dbReference type="Proteomes" id="UP001610335"/>
    </source>
</evidence>
<evidence type="ECO:0000256" key="1">
    <source>
        <dbReference type="SAM" id="MobiDB-lite"/>
    </source>
</evidence>
<feature type="region of interest" description="Disordered" evidence="1">
    <location>
        <begin position="1"/>
        <end position="102"/>
    </location>
</feature>
<dbReference type="InterPro" id="IPR038922">
    <property type="entry name" value="HYPK_UBA"/>
</dbReference>
<protein>
    <recommendedName>
        <fullName evidence="2">Nascent polypeptide-associated complex subunit alpha-like UBA domain-containing protein</fullName>
    </recommendedName>
</protein>
<dbReference type="Proteomes" id="UP001610335">
    <property type="component" value="Unassembled WGS sequence"/>
</dbReference>
<evidence type="ECO:0000313" key="3">
    <source>
        <dbReference type="EMBL" id="KAL2827414.1"/>
    </source>
</evidence>
<sequence length="165" mass="16516">MSDHPIPSTTSTTSPQTTSPPASTSVEDRKAAAALSSLHSTEITTDPNTTAAADSKPRSSADQEALGKAMSRLEIAAGQKGKGAVKSSAGKKDGEGDVKKRSGAGAVVVKVSAEDVGLLVNELDLSKGKATELLKANEGDVKKALVAFIRPGSTIGSSSVSAVGA</sequence>
<feature type="domain" description="Nascent polypeptide-associated complex subunit alpha-like UBA" evidence="2">
    <location>
        <begin position="109"/>
        <end position="149"/>
    </location>
</feature>
<organism evidence="3 4">
    <name type="scientific">Aspergillus cavernicola</name>
    <dbReference type="NCBI Taxonomy" id="176166"/>
    <lineage>
        <taxon>Eukaryota</taxon>
        <taxon>Fungi</taxon>
        <taxon>Dikarya</taxon>
        <taxon>Ascomycota</taxon>
        <taxon>Pezizomycotina</taxon>
        <taxon>Eurotiomycetes</taxon>
        <taxon>Eurotiomycetidae</taxon>
        <taxon>Eurotiales</taxon>
        <taxon>Aspergillaceae</taxon>
        <taxon>Aspergillus</taxon>
        <taxon>Aspergillus subgen. Nidulantes</taxon>
    </lineage>
</organism>
<dbReference type="Pfam" id="PF19026">
    <property type="entry name" value="UBA_HYPK"/>
    <property type="match status" value="1"/>
</dbReference>
<gene>
    <name evidence="3" type="ORF">BDW59DRAFT_160378</name>
</gene>
<dbReference type="InterPro" id="IPR052617">
    <property type="entry name" value="Huntingtin-int_K"/>
</dbReference>